<accession>A0A1I7Z649</accession>
<proteinExistence type="predicted"/>
<evidence type="ECO:0000313" key="2">
    <source>
        <dbReference type="WBParaSite" id="L893_g23213.t1"/>
    </source>
</evidence>
<keyword evidence="1" id="KW-1185">Reference proteome</keyword>
<sequence length="105" mass="11781">MNEPMNGNLFVTMRRQLTSPFPICTDRLLNRYKSQNTLTVRRVRLREGCGQPASGDDDDVNVIMRAPHLRSTGVDGQNSNLIVAATFERIAQMRPCPFSCPEATN</sequence>
<name>A0A1I7Z649_9BILA</name>
<evidence type="ECO:0000313" key="1">
    <source>
        <dbReference type="Proteomes" id="UP000095287"/>
    </source>
</evidence>
<dbReference type="WBParaSite" id="L893_g23213.t1">
    <property type="protein sequence ID" value="L893_g23213.t1"/>
    <property type="gene ID" value="L893_g23213"/>
</dbReference>
<dbReference type="Proteomes" id="UP000095287">
    <property type="component" value="Unplaced"/>
</dbReference>
<reference evidence="2" key="1">
    <citation type="submission" date="2016-11" db="UniProtKB">
        <authorList>
            <consortium name="WormBaseParasite"/>
        </authorList>
    </citation>
    <scope>IDENTIFICATION</scope>
</reference>
<dbReference type="AlphaFoldDB" id="A0A1I7Z649"/>
<protein>
    <submittedName>
        <fullName evidence="2">Uncharacterized protein</fullName>
    </submittedName>
</protein>
<organism evidence="1 2">
    <name type="scientific">Steinernema glaseri</name>
    <dbReference type="NCBI Taxonomy" id="37863"/>
    <lineage>
        <taxon>Eukaryota</taxon>
        <taxon>Metazoa</taxon>
        <taxon>Ecdysozoa</taxon>
        <taxon>Nematoda</taxon>
        <taxon>Chromadorea</taxon>
        <taxon>Rhabditida</taxon>
        <taxon>Tylenchina</taxon>
        <taxon>Panagrolaimomorpha</taxon>
        <taxon>Strongyloidoidea</taxon>
        <taxon>Steinernematidae</taxon>
        <taxon>Steinernema</taxon>
    </lineage>
</organism>